<dbReference type="InterPro" id="IPR023885">
    <property type="entry name" value="4Fe4S-binding_SPASM_dom"/>
</dbReference>
<dbReference type="InterPro" id="IPR007197">
    <property type="entry name" value="rSAM"/>
</dbReference>
<reference evidence="9" key="1">
    <citation type="journal article" date="2019" name="Int. J. Syst. Evol. Microbiol.">
        <title>The Global Catalogue of Microorganisms (GCM) 10K type strain sequencing project: providing services to taxonomists for standard genome sequencing and annotation.</title>
        <authorList>
            <consortium name="The Broad Institute Genomics Platform"/>
            <consortium name="The Broad Institute Genome Sequencing Center for Infectious Disease"/>
            <person name="Wu L."/>
            <person name="Ma J."/>
        </authorList>
    </citation>
    <scope>NUCLEOTIDE SEQUENCE [LARGE SCALE GENOMIC DNA]</scope>
    <source>
        <strain evidence="9">JCM 16014</strain>
    </source>
</reference>
<dbReference type="EMBL" id="BAAAQN010000003">
    <property type="protein sequence ID" value="GAA2015315.1"/>
    <property type="molecule type" value="Genomic_DNA"/>
</dbReference>
<dbReference type="SUPFAM" id="SSF102114">
    <property type="entry name" value="Radical SAM enzymes"/>
    <property type="match status" value="1"/>
</dbReference>
<dbReference type="PANTHER" id="PTHR11228">
    <property type="entry name" value="RADICAL SAM DOMAIN PROTEIN"/>
    <property type="match status" value="1"/>
</dbReference>
<sequence length="354" mass="38711">MTIAEERAVAPIVAADDCDPDYELLCDPDIPCAPDNCNPDCVPGYCNPGWLRRATGFLWLDLTRDCMLHCGHCYNESGPNGDQKLLPVLGSSASLMEPGEWFSVLDQAMRAEVSLIQLIGGEPTMYAGFSAVLGHALNIGLKVEIYTNLVSIRDEWWEQFRHPGVLLATSYYSDDPKEHHRITERDTHRQTRTNIVKALGLGIPLRVGMVQVYPEQRIDEARAELVSLGVPPNRIRLDRERAFGRGQRDHVACDPNELCGNCGLGRAAIGPDGTVTPCIMAGWLKAGNVRTEPLEAILNGDGMARATVTIPRRTRTDVACDPDCVPQNPCDPRDGGDACDPATPPSECNPKGQK</sequence>
<keyword evidence="1" id="KW-0949">S-adenosyl-L-methionine</keyword>
<evidence type="ECO:0000313" key="9">
    <source>
        <dbReference type="Proteomes" id="UP001500751"/>
    </source>
</evidence>
<dbReference type="InterPro" id="IPR050377">
    <property type="entry name" value="Radical_SAM_PqqE_MftC-like"/>
</dbReference>
<organism evidence="8 9">
    <name type="scientific">Catenulispora yoronensis</name>
    <dbReference type="NCBI Taxonomy" id="450799"/>
    <lineage>
        <taxon>Bacteria</taxon>
        <taxon>Bacillati</taxon>
        <taxon>Actinomycetota</taxon>
        <taxon>Actinomycetes</taxon>
        <taxon>Catenulisporales</taxon>
        <taxon>Catenulisporaceae</taxon>
        <taxon>Catenulispora</taxon>
    </lineage>
</organism>
<dbReference type="Pfam" id="PF13186">
    <property type="entry name" value="SPASM"/>
    <property type="match status" value="1"/>
</dbReference>
<keyword evidence="3" id="KW-0408">Iron</keyword>
<evidence type="ECO:0000256" key="5">
    <source>
        <dbReference type="SAM" id="MobiDB-lite"/>
    </source>
</evidence>
<keyword evidence="2" id="KW-0479">Metal-binding</keyword>
<dbReference type="Proteomes" id="UP001500751">
    <property type="component" value="Unassembled WGS sequence"/>
</dbReference>
<dbReference type="PANTHER" id="PTHR11228:SF7">
    <property type="entry name" value="PQQA PEPTIDE CYCLASE"/>
    <property type="match status" value="1"/>
</dbReference>
<protein>
    <recommendedName>
        <fullName evidence="10">Radical SAM protein</fullName>
    </recommendedName>
</protein>
<evidence type="ECO:0000256" key="4">
    <source>
        <dbReference type="ARBA" id="ARBA00023014"/>
    </source>
</evidence>
<evidence type="ECO:0000259" key="7">
    <source>
        <dbReference type="Pfam" id="PF13186"/>
    </source>
</evidence>
<keyword evidence="9" id="KW-1185">Reference proteome</keyword>
<name>A0ABP5F5H6_9ACTN</name>
<evidence type="ECO:0000256" key="3">
    <source>
        <dbReference type="ARBA" id="ARBA00023004"/>
    </source>
</evidence>
<evidence type="ECO:0000313" key="8">
    <source>
        <dbReference type="EMBL" id="GAA2015315.1"/>
    </source>
</evidence>
<keyword evidence="4" id="KW-0411">Iron-sulfur</keyword>
<feature type="region of interest" description="Disordered" evidence="5">
    <location>
        <begin position="326"/>
        <end position="354"/>
    </location>
</feature>
<dbReference type="Pfam" id="PF04055">
    <property type="entry name" value="Radical_SAM"/>
    <property type="match status" value="1"/>
</dbReference>
<dbReference type="RefSeq" id="WP_344664113.1">
    <property type="nucleotide sequence ID" value="NZ_BAAAQN010000003.1"/>
</dbReference>
<dbReference type="InterPro" id="IPR013785">
    <property type="entry name" value="Aldolase_TIM"/>
</dbReference>
<dbReference type="CDD" id="cd01335">
    <property type="entry name" value="Radical_SAM"/>
    <property type="match status" value="1"/>
</dbReference>
<evidence type="ECO:0008006" key="10">
    <source>
        <dbReference type="Google" id="ProtNLM"/>
    </source>
</evidence>
<comment type="caution">
    <text evidence="8">The sequence shown here is derived from an EMBL/GenBank/DDBJ whole genome shotgun (WGS) entry which is preliminary data.</text>
</comment>
<dbReference type="InterPro" id="IPR058240">
    <property type="entry name" value="rSAM_sf"/>
</dbReference>
<feature type="domain" description="Radical SAM core" evidence="6">
    <location>
        <begin position="62"/>
        <end position="210"/>
    </location>
</feature>
<dbReference type="CDD" id="cd21109">
    <property type="entry name" value="SPASM"/>
    <property type="match status" value="1"/>
</dbReference>
<accession>A0ABP5F5H6</accession>
<dbReference type="SFLD" id="SFLDS00029">
    <property type="entry name" value="Radical_SAM"/>
    <property type="match status" value="1"/>
</dbReference>
<proteinExistence type="predicted"/>
<evidence type="ECO:0000256" key="2">
    <source>
        <dbReference type="ARBA" id="ARBA00022723"/>
    </source>
</evidence>
<dbReference type="Gene3D" id="3.20.20.70">
    <property type="entry name" value="Aldolase class I"/>
    <property type="match status" value="1"/>
</dbReference>
<gene>
    <name evidence="8" type="ORF">GCM10009839_08180</name>
</gene>
<evidence type="ECO:0000259" key="6">
    <source>
        <dbReference type="Pfam" id="PF04055"/>
    </source>
</evidence>
<feature type="domain" description="4Fe4S-binding SPASM" evidence="7">
    <location>
        <begin position="259"/>
        <end position="311"/>
    </location>
</feature>
<evidence type="ECO:0000256" key="1">
    <source>
        <dbReference type="ARBA" id="ARBA00022691"/>
    </source>
</evidence>
<dbReference type="SFLD" id="SFLDG01067">
    <property type="entry name" value="SPASM/twitch_domain_containing"/>
    <property type="match status" value="1"/>
</dbReference>